<organism evidence="1 2">
    <name type="scientific">Iodobacter arcticus</name>
    <dbReference type="NCBI Taxonomy" id="590593"/>
    <lineage>
        <taxon>Bacteria</taxon>
        <taxon>Pseudomonadati</taxon>
        <taxon>Pseudomonadota</taxon>
        <taxon>Betaproteobacteria</taxon>
        <taxon>Neisseriales</taxon>
        <taxon>Chitinibacteraceae</taxon>
        <taxon>Iodobacter</taxon>
    </lineage>
</organism>
<proteinExistence type="predicted"/>
<sequence length="244" mass="26098">MMAFQKRSFVGKGKVYLGRFQQNNLQRIGNTSKLSLTIDDESKELADYENPGGGIADAITRIKEVKVSLTLHNLNAANLAIALFGNASSIASGTITAESHTAYKGALIRLDKIGASAVVVSNSGATITYVAGSDYQVSGAGILIPDGSSIADATTIKVSYAFGLQNMVEAITATGEEYTLAFDGLNEADSAKPCAVDLWRVRFSPLKSLDLIDDDFSKIELEGKLLKDESRPMGTSSYFRYGFI</sequence>
<gene>
    <name evidence="1" type="ORF">ACFQNF_19550</name>
</gene>
<keyword evidence="2" id="KW-1185">Reference proteome</keyword>
<evidence type="ECO:0000313" key="2">
    <source>
        <dbReference type="Proteomes" id="UP001596473"/>
    </source>
</evidence>
<dbReference type="RefSeq" id="WP_380189833.1">
    <property type="nucleotide sequence ID" value="NZ_JBHTBQ010000044.1"/>
</dbReference>
<dbReference type="EMBL" id="JBHTBQ010000044">
    <property type="protein sequence ID" value="MFC7422058.1"/>
    <property type="molecule type" value="Genomic_DNA"/>
</dbReference>
<evidence type="ECO:0000313" key="1">
    <source>
        <dbReference type="EMBL" id="MFC7422058.1"/>
    </source>
</evidence>
<accession>A0ABW2R2A9</accession>
<dbReference type="PIRSF" id="PIRSF028589">
    <property type="entry name" value="UCP028589"/>
    <property type="match status" value="1"/>
</dbReference>
<comment type="caution">
    <text evidence="1">The sequence shown here is derived from an EMBL/GenBank/DDBJ whole genome shotgun (WGS) entry which is preliminary data.</text>
</comment>
<reference evidence="2" key="1">
    <citation type="journal article" date="2019" name="Int. J. Syst. Evol. Microbiol.">
        <title>The Global Catalogue of Microorganisms (GCM) 10K type strain sequencing project: providing services to taxonomists for standard genome sequencing and annotation.</title>
        <authorList>
            <consortium name="The Broad Institute Genomics Platform"/>
            <consortium name="The Broad Institute Genome Sequencing Center for Infectious Disease"/>
            <person name="Wu L."/>
            <person name="Ma J."/>
        </authorList>
    </citation>
    <scope>NUCLEOTIDE SEQUENCE [LARGE SCALE GENOMIC DNA]</scope>
    <source>
        <strain evidence="2">CCUG 62945</strain>
    </source>
</reference>
<name>A0ABW2R2A9_9NEIS</name>
<protein>
    <submittedName>
        <fullName evidence="1">Uncharacterized protein</fullName>
    </submittedName>
</protein>
<dbReference type="InterPro" id="IPR016893">
    <property type="entry name" value="UCP028589"/>
</dbReference>
<dbReference type="Proteomes" id="UP001596473">
    <property type="component" value="Unassembled WGS sequence"/>
</dbReference>